<protein>
    <recommendedName>
        <fullName evidence="4">Transmembrane protein</fullName>
    </recommendedName>
</protein>
<sequence length="500" mass="56202">MRERLLTGPSSGPCSGRAPILDPKPCCSHSSAADQYVPQEDRDAVYTTDKSTNHRTRRTAEANQYQLASNEYSDPIESSQADSAPDRLPSRQPSHRTRRRRRRQDEPQPPNDAPPITQHRHFCSSRIFKVALLVHVISLLACASASLSTSSHGSGKGPPLSSLAGGGASSYEYSDENYDEHSQSAAVPNRTPQKPCVAFHPLRNSYQNEEIIGIYSQVHNQSLLPPSQCLVWTSSSPHQLCTVNEEKRFQLLKATYLFPELQPISLYEIFTAGAGPGESLASRLKLGVEGIDCIRDDADKCESCYIELDKTIRKLDEAYRSFNATLHRFDCLPAVDTSSATRPFSPNGTCDNCKVWYRRWLLVQKIGLWRYPPCINWCYYAQLACPHLAPYKIWDFAGHPSFQCRDFDIYATDDTDAWCSCIHPCDLKGIVPTNQPIVPTPSGHDFYAARQHCEARRRQCRSTAHDRHRARQKSKATSPRHVSFGLLFLLPMILVCSFVN</sequence>
<proteinExistence type="predicted"/>
<evidence type="ECO:0008006" key="4">
    <source>
        <dbReference type="Google" id="ProtNLM"/>
    </source>
</evidence>
<comment type="caution">
    <text evidence="2">The sequence shown here is derived from an EMBL/GenBank/DDBJ whole genome shotgun (WGS) entry which is preliminary data.</text>
</comment>
<evidence type="ECO:0000256" key="1">
    <source>
        <dbReference type="SAM" id="MobiDB-lite"/>
    </source>
</evidence>
<gene>
    <name evidence="2" type="ORF">WR25_14080</name>
</gene>
<feature type="compositionally biased region" description="Basic residues" evidence="1">
    <location>
        <begin position="93"/>
        <end position="102"/>
    </location>
</feature>
<reference evidence="2 3" key="1">
    <citation type="journal article" date="2017" name="Curr. Biol.">
        <title>Genome architecture and evolution of a unichromosomal asexual nematode.</title>
        <authorList>
            <person name="Fradin H."/>
            <person name="Zegar C."/>
            <person name="Gutwein M."/>
            <person name="Lucas J."/>
            <person name="Kovtun M."/>
            <person name="Corcoran D."/>
            <person name="Baugh L.R."/>
            <person name="Kiontke K."/>
            <person name="Gunsalus K."/>
            <person name="Fitch D.H."/>
            <person name="Piano F."/>
        </authorList>
    </citation>
    <scope>NUCLEOTIDE SEQUENCE [LARGE SCALE GENOMIC DNA]</scope>
    <source>
        <strain evidence="2">PF1309</strain>
    </source>
</reference>
<feature type="compositionally biased region" description="Low complexity" evidence="1">
    <location>
        <begin position="148"/>
        <end position="163"/>
    </location>
</feature>
<keyword evidence="3" id="KW-1185">Reference proteome</keyword>
<organism evidence="2 3">
    <name type="scientific">Diploscapter pachys</name>
    <dbReference type="NCBI Taxonomy" id="2018661"/>
    <lineage>
        <taxon>Eukaryota</taxon>
        <taxon>Metazoa</taxon>
        <taxon>Ecdysozoa</taxon>
        <taxon>Nematoda</taxon>
        <taxon>Chromadorea</taxon>
        <taxon>Rhabditida</taxon>
        <taxon>Rhabditina</taxon>
        <taxon>Rhabditomorpha</taxon>
        <taxon>Rhabditoidea</taxon>
        <taxon>Rhabditidae</taxon>
        <taxon>Diploscapter</taxon>
    </lineage>
</organism>
<feature type="compositionally biased region" description="Polar residues" evidence="1">
    <location>
        <begin position="183"/>
        <end position="192"/>
    </location>
</feature>
<dbReference type="OrthoDB" id="10047996at2759"/>
<accession>A0A2A2KTB4</accession>
<dbReference type="Proteomes" id="UP000218231">
    <property type="component" value="Unassembled WGS sequence"/>
</dbReference>
<dbReference type="AlphaFoldDB" id="A0A2A2KTB4"/>
<dbReference type="EMBL" id="LIAE01007753">
    <property type="protein sequence ID" value="PAV77158.1"/>
    <property type="molecule type" value="Genomic_DNA"/>
</dbReference>
<evidence type="ECO:0000313" key="2">
    <source>
        <dbReference type="EMBL" id="PAV77158.1"/>
    </source>
</evidence>
<feature type="region of interest" description="Disordered" evidence="1">
    <location>
        <begin position="148"/>
        <end position="192"/>
    </location>
</feature>
<feature type="region of interest" description="Disordered" evidence="1">
    <location>
        <begin position="1"/>
        <end position="118"/>
    </location>
</feature>
<name>A0A2A2KTB4_9BILA</name>
<feature type="compositionally biased region" description="Polar residues" evidence="1">
    <location>
        <begin position="61"/>
        <end position="82"/>
    </location>
</feature>
<dbReference type="STRING" id="2018661.A0A2A2KTB4"/>
<evidence type="ECO:0000313" key="3">
    <source>
        <dbReference type="Proteomes" id="UP000218231"/>
    </source>
</evidence>